<comment type="function">
    <text evidence="8">S-adenosyl-L-methionine-dependent methyltransferase that specifically methylates the N(1) position of adenine in helix 25.1 in 25S rRNA. Required both for ribosomal 40S and 60S subunits biogenesis. Required for efficient pre-rRNA cleavage at site A2.</text>
</comment>
<comment type="similarity">
    <text evidence="2 8">Belongs to the methyltransferase superfamily. RRP8 family.</text>
</comment>
<proteinExistence type="inferred from homology"/>
<dbReference type="InterPro" id="IPR007823">
    <property type="entry name" value="RRP8"/>
</dbReference>
<sequence length="211" mass="24762">MTFKEELEKKLCSSKFRLINEKIYTKNTVNLSKRAMEEYHRGYEEQLKKWPVDPLDVIVERIKQIKNDNIADIGCGGGRLMERLSGYVVHSFDLYPINKKIIKCDMKKIPLEDNSVDVVVYCLSLMKNNVFEIIKEGNRILSDGGRMIIAEVKSRVKNFKSFIHAIEKVGFKHQDNEFRNSHFIVCEFIKVESCKLKKHMIKLEPCKFIKR</sequence>
<keyword evidence="4 8" id="KW-0489">Methyltransferase</keyword>
<evidence type="ECO:0000313" key="9">
    <source>
        <dbReference type="EMBL" id="KAF7680971.1"/>
    </source>
</evidence>
<protein>
    <recommendedName>
        <fullName evidence="8">Ribosomal RNA-processing protein 8</fullName>
        <ecNumber evidence="8">2.1.1.-</ecNumber>
    </recommendedName>
</protein>
<evidence type="ECO:0000313" key="10">
    <source>
        <dbReference type="Proteomes" id="UP001516464"/>
    </source>
</evidence>
<dbReference type="PANTHER" id="PTHR12787:SF0">
    <property type="entry name" value="RIBOSOMAL RNA-PROCESSING PROTEIN 8"/>
    <property type="match status" value="1"/>
</dbReference>
<dbReference type="Gene3D" id="3.40.50.150">
    <property type="entry name" value="Vaccinia Virus protein VP39"/>
    <property type="match status" value="1"/>
</dbReference>
<comment type="subcellular location">
    <subcellularLocation>
        <location evidence="1 8">Nucleus</location>
        <location evidence="1 8">Nucleolus</location>
    </subcellularLocation>
</comment>
<dbReference type="EMBL" id="SBIQ01000296">
    <property type="protein sequence ID" value="KAF7680971.1"/>
    <property type="molecule type" value="Genomic_DNA"/>
</dbReference>
<evidence type="ECO:0000256" key="5">
    <source>
        <dbReference type="ARBA" id="ARBA00022679"/>
    </source>
</evidence>
<evidence type="ECO:0000256" key="7">
    <source>
        <dbReference type="ARBA" id="ARBA00023242"/>
    </source>
</evidence>
<name>A0ABQ7HW35_9MICR</name>
<evidence type="ECO:0000256" key="1">
    <source>
        <dbReference type="ARBA" id="ARBA00004604"/>
    </source>
</evidence>
<reference evidence="9 10" key="1">
    <citation type="submission" date="2019-01" db="EMBL/GenBank/DDBJ databases">
        <title>Genomes sequencing and comparative genomics of infectious freshwater microsporidia, Cucumispora dikerogammari and Thelohania contejeani.</title>
        <authorList>
            <person name="Cormier A."/>
            <person name="Giraud I."/>
            <person name="Wattier R."/>
            <person name="Teixeira M."/>
            <person name="Grandjean F."/>
            <person name="Rigaud T."/>
            <person name="Cordaux R."/>
        </authorList>
    </citation>
    <scope>NUCLEOTIDE SEQUENCE [LARGE SCALE GENOMIC DNA]</scope>
    <source>
        <strain evidence="9">T1</strain>
        <tissue evidence="9">Spores</tissue>
    </source>
</reference>
<evidence type="ECO:0000256" key="3">
    <source>
        <dbReference type="ARBA" id="ARBA00022552"/>
    </source>
</evidence>
<dbReference type="Proteomes" id="UP001516464">
    <property type="component" value="Unassembled WGS sequence"/>
</dbReference>
<keyword evidence="7 8" id="KW-0539">Nucleus</keyword>
<gene>
    <name evidence="9" type="primary">RRP8</name>
    <name evidence="9" type="ORF">TCON_2415</name>
</gene>
<comment type="caution">
    <text evidence="9">The sequence shown here is derived from an EMBL/GenBank/DDBJ whole genome shotgun (WGS) entry which is preliminary data.</text>
</comment>
<dbReference type="Gene3D" id="1.10.10.2150">
    <property type="entry name" value="Ribosomal RNA-processing protein 8, N-terminal domain"/>
    <property type="match status" value="1"/>
</dbReference>
<dbReference type="EC" id="2.1.1.-" evidence="8"/>
<evidence type="ECO:0000256" key="4">
    <source>
        <dbReference type="ARBA" id="ARBA00022603"/>
    </source>
</evidence>
<dbReference type="InterPro" id="IPR029063">
    <property type="entry name" value="SAM-dependent_MTases_sf"/>
</dbReference>
<keyword evidence="10" id="KW-1185">Reference proteome</keyword>
<keyword evidence="3 8" id="KW-0698">rRNA processing</keyword>
<evidence type="ECO:0000256" key="6">
    <source>
        <dbReference type="ARBA" id="ARBA00022691"/>
    </source>
</evidence>
<evidence type="ECO:0000256" key="8">
    <source>
        <dbReference type="RuleBase" id="RU365074"/>
    </source>
</evidence>
<dbReference type="PANTHER" id="PTHR12787">
    <property type="entry name" value="RIBOSOMAL RNA-PROCESSING PROTEIN 8"/>
    <property type="match status" value="1"/>
</dbReference>
<dbReference type="Pfam" id="PF05148">
    <property type="entry name" value="Methyltransf_8"/>
    <property type="match status" value="1"/>
</dbReference>
<keyword evidence="6 8" id="KW-0949">S-adenosyl-L-methionine</keyword>
<dbReference type="InterPro" id="IPR042036">
    <property type="entry name" value="RRP8_N"/>
</dbReference>
<keyword evidence="5 8" id="KW-0808">Transferase</keyword>
<organism evidence="9 10">
    <name type="scientific">Astathelohania contejeani</name>
    <dbReference type="NCBI Taxonomy" id="164912"/>
    <lineage>
        <taxon>Eukaryota</taxon>
        <taxon>Fungi</taxon>
        <taxon>Fungi incertae sedis</taxon>
        <taxon>Microsporidia</taxon>
        <taxon>Astathelohaniidae</taxon>
        <taxon>Astathelohania</taxon>
    </lineage>
</organism>
<dbReference type="CDD" id="cd02440">
    <property type="entry name" value="AdoMet_MTases"/>
    <property type="match status" value="1"/>
</dbReference>
<accession>A0ABQ7HW35</accession>
<dbReference type="SUPFAM" id="SSF53335">
    <property type="entry name" value="S-adenosyl-L-methionine-dependent methyltransferases"/>
    <property type="match status" value="1"/>
</dbReference>
<evidence type="ECO:0000256" key="2">
    <source>
        <dbReference type="ARBA" id="ARBA00006301"/>
    </source>
</evidence>